<dbReference type="InterPro" id="IPR038989">
    <property type="entry name" value="UbiJ"/>
</dbReference>
<sequence>MESGSGTPLGLPGRLARQGTAVLVAALDHLLEQNDWARARLSMHVGRRVLIGVDAPALPGLPPPAILVSIVEGGRIAPAVGEGPEAAVAMTLRPSIDAAFDLARGGPRELSRHLRLEGDVMLAAALGELAQHLRWDMAEDLSRFTGDVAAQRIAGAVDAAAGALRDAGGRLQSNAVRYLSVESGQLVDRATLSAFASQLDDLERRLDALSPRLRSSQ</sequence>
<dbReference type="AlphaFoldDB" id="A0A5C8NWP8"/>
<accession>A0A5C8NWP8</accession>
<reference evidence="1 2" key="1">
    <citation type="submission" date="2019-06" db="EMBL/GenBank/DDBJ databases">
        <title>Quisquiliibacterium sp. nov., isolated from a maize field.</title>
        <authorList>
            <person name="Lin S.-Y."/>
            <person name="Tsai C.-F."/>
            <person name="Young C.-C."/>
        </authorList>
    </citation>
    <scope>NUCLEOTIDE SEQUENCE [LARGE SCALE GENOMIC DNA]</scope>
    <source>
        <strain evidence="1 2">CC-CFT501</strain>
    </source>
</reference>
<dbReference type="RefSeq" id="WP_147704725.1">
    <property type="nucleotide sequence ID" value="NZ_VDUY01000004.1"/>
</dbReference>
<evidence type="ECO:0000313" key="2">
    <source>
        <dbReference type="Proteomes" id="UP000321548"/>
    </source>
</evidence>
<dbReference type="Proteomes" id="UP000321548">
    <property type="component" value="Unassembled WGS sequence"/>
</dbReference>
<comment type="caution">
    <text evidence="1">The sequence shown here is derived from an EMBL/GenBank/DDBJ whole genome shotgun (WGS) entry which is preliminary data.</text>
</comment>
<dbReference type="GO" id="GO:0006744">
    <property type="term" value="P:ubiquinone biosynthetic process"/>
    <property type="evidence" value="ECO:0007669"/>
    <property type="project" value="InterPro"/>
</dbReference>
<protein>
    <recommendedName>
        <fullName evidence="3">Ubiquinone biosynthesis accessory factor UbiJ</fullName>
    </recommendedName>
</protein>
<gene>
    <name evidence="1" type="ORF">FHP08_12185</name>
</gene>
<dbReference type="PANTHER" id="PTHR38693:SF1">
    <property type="entry name" value="UBIQUINONE BIOSYNTHESIS ACCESSORY FACTOR UBIJ"/>
    <property type="match status" value="1"/>
</dbReference>
<dbReference type="PANTHER" id="PTHR38693">
    <property type="entry name" value="UBIQUINONE BIOSYNTHESIS PROTEIN UBIJ"/>
    <property type="match status" value="1"/>
</dbReference>
<evidence type="ECO:0000313" key="1">
    <source>
        <dbReference type="EMBL" id="TXL65529.1"/>
    </source>
</evidence>
<name>A0A5C8NWP8_9BURK</name>
<proteinExistence type="predicted"/>
<organism evidence="1 2">
    <name type="scientific">Zeimonas arvi</name>
    <dbReference type="NCBI Taxonomy" id="2498847"/>
    <lineage>
        <taxon>Bacteria</taxon>
        <taxon>Pseudomonadati</taxon>
        <taxon>Pseudomonadota</taxon>
        <taxon>Betaproteobacteria</taxon>
        <taxon>Burkholderiales</taxon>
        <taxon>Burkholderiaceae</taxon>
        <taxon>Zeimonas</taxon>
    </lineage>
</organism>
<evidence type="ECO:0008006" key="3">
    <source>
        <dbReference type="Google" id="ProtNLM"/>
    </source>
</evidence>
<keyword evidence="2" id="KW-1185">Reference proteome</keyword>
<dbReference type="OrthoDB" id="8525483at2"/>
<dbReference type="EMBL" id="VDUY01000004">
    <property type="protein sequence ID" value="TXL65529.1"/>
    <property type="molecule type" value="Genomic_DNA"/>
</dbReference>